<organism evidence="2 3">
    <name type="scientific">candidate division TM6 bacterium JCVI TM6SC1</name>
    <dbReference type="NCBI Taxonomy" id="1306947"/>
    <lineage>
        <taxon>Bacteria</taxon>
        <taxon>Candidatus Babelota</taxon>
        <taxon>Vermiphilus</taxon>
    </lineage>
</organism>
<evidence type="ECO:0000313" key="3">
    <source>
        <dbReference type="Proteomes" id="UP000032214"/>
    </source>
</evidence>
<accession>A0A0D2K5L5</accession>
<protein>
    <recommendedName>
        <fullName evidence="4">HdeD protein</fullName>
    </recommendedName>
</protein>
<name>A0A0D2K5L5_9BACT</name>
<feature type="transmembrane region" description="Helical" evidence="1">
    <location>
        <begin position="160"/>
        <end position="183"/>
    </location>
</feature>
<sequence>MKTNTPTTYAYLADIPNDASKRKWVLFTGIISVVIGTAALAFSPYATLASMVILGAFLIVGSVVELANVFQLRSWQGSLVHLLAAVLYAISGMLAIFSPVSSALSLTLIIAAFFVVLGTYRIIAALKIRPEHWGWMILNGVTSVILGILLWYQWPLSGVWAIGMLIGIELMVSGWTLIMLSYLSKHHAHSTKKA</sequence>
<feature type="transmembrane region" description="Helical" evidence="1">
    <location>
        <begin position="24"/>
        <end position="42"/>
    </location>
</feature>
<dbReference type="AlphaFoldDB" id="A0A0D2K5L5"/>
<feature type="transmembrane region" description="Helical" evidence="1">
    <location>
        <begin position="135"/>
        <end position="154"/>
    </location>
</feature>
<evidence type="ECO:0008006" key="4">
    <source>
        <dbReference type="Google" id="ProtNLM"/>
    </source>
</evidence>
<dbReference type="Proteomes" id="UP000032214">
    <property type="component" value="Unassembled WGS sequence"/>
</dbReference>
<evidence type="ECO:0000313" key="2">
    <source>
        <dbReference type="EMBL" id="KIX85542.1"/>
    </source>
</evidence>
<dbReference type="STRING" id="1306947.J120_01065"/>
<dbReference type="GO" id="GO:0005886">
    <property type="term" value="C:plasma membrane"/>
    <property type="evidence" value="ECO:0007669"/>
    <property type="project" value="TreeGrafter"/>
</dbReference>
<dbReference type="Pfam" id="PF03729">
    <property type="entry name" value="DUF308"/>
    <property type="match status" value="1"/>
</dbReference>
<keyword evidence="1" id="KW-0472">Membrane</keyword>
<dbReference type="eggNOG" id="COG3247">
    <property type="taxonomic scope" value="Bacteria"/>
</dbReference>
<dbReference type="PANTHER" id="PTHR34989">
    <property type="entry name" value="PROTEIN HDED"/>
    <property type="match status" value="1"/>
</dbReference>
<gene>
    <name evidence="2" type="ORF">J120_01065</name>
</gene>
<keyword evidence="3" id="KW-1185">Reference proteome</keyword>
<feature type="transmembrane region" description="Helical" evidence="1">
    <location>
        <begin position="48"/>
        <end position="67"/>
    </location>
</feature>
<evidence type="ECO:0000256" key="1">
    <source>
        <dbReference type="SAM" id="Phobius"/>
    </source>
</evidence>
<reference evidence="2 3" key="1">
    <citation type="journal article" date="2013" name="Proc. Natl. Acad. Sci. U.S.A.">
        <title>Candidate phylum TM6 genome recovered from a hospital sink biofilm provides genomic insights into this uncultivated phylum.</title>
        <authorList>
            <person name="McLean J.S."/>
            <person name="Lombardo M.J."/>
            <person name="Badger J.H."/>
            <person name="Edlund A."/>
            <person name="Novotny M."/>
            <person name="Yee-Greenbaum J."/>
            <person name="Vyahhi N."/>
            <person name="Hall A.P."/>
            <person name="Yang Y."/>
            <person name="Dupont C.L."/>
            <person name="Ziegler M.G."/>
            <person name="Chitsaz H."/>
            <person name="Allen A.E."/>
            <person name="Yooseph S."/>
            <person name="Tesler G."/>
            <person name="Pevzner P.A."/>
            <person name="Friedman R.M."/>
            <person name="Nealson K.H."/>
            <person name="Venter J.C."/>
            <person name="Lasken R.S."/>
        </authorList>
    </citation>
    <scope>NUCLEOTIDE SEQUENCE [LARGE SCALE GENOMIC DNA]</scope>
    <source>
        <strain evidence="2 3">TM6SC1</strain>
    </source>
</reference>
<dbReference type="InterPro" id="IPR052712">
    <property type="entry name" value="Acid_resist_chaperone_HdeD"/>
</dbReference>
<keyword evidence="1" id="KW-1133">Transmembrane helix</keyword>
<dbReference type="InterPro" id="IPR005325">
    <property type="entry name" value="DUF308_memb"/>
</dbReference>
<dbReference type="EMBL" id="ARQD01000001">
    <property type="protein sequence ID" value="KIX85542.1"/>
    <property type="molecule type" value="Genomic_DNA"/>
</dbReference>
<feature type="transmembrane region" description="Helical" evidence="1">
    <location>
        <begin position="79"/>
        <end position="97"/>
    </location>
</feature>
<dbReference type="PANTHER" id="PTHR34989:SF1">
    <property type="entry name" value="PROTEIN HDED"/>
    <property type="match status" value="1"/>
</dbReference>
<keyword evidence="1" id="KW-0812">Transmembrane</keyword>
<proteinExistence type="predicted"/>
<feature type="transmembrane region" description="Helical" evidence="1">
    <location>
        <begin position="103"/>
        <end position="123"/>
    </location>
</feature>
<comment type="caution">
    <text evidence="2">The sequence shown here is derived from an EMBL/GenBank/DDBJ whole genome shotgun (WGS) entry which is preliminary data.</text>
</comment>